<name>A0A4R2KNI0_9RHOB</name>
<dbReference type="RefSeq" id="WP_132543938.1">
    <property type="nucleotide sequence ID" value="NZ_SLWW01000006.1"/>
</dbReference>
<protein>
    <submittedName>
        <fullName evidence="1">Uncharacterized protein</fullName>
    </submittedName>
</protein>
<sequence length="366" mass="41492">MPSEPNTPVLLAYLNGMPDVESTYPVLARLHARGRVRVRALVYSKVLRKEPRLAEAFAKNGFTPEPASKLRMKFFFQQDIIEADAILTIADASWDTTSRRRRSNFIRSMKKRSYFIQHGAYQLGINGSRPNNIPMEFYSQHLLFWEPIGKNHIGVSDRFSDRVSVVGFTKQNILPPRSWGAEVTDWVARHPRRLLVCQSFRWGNGRYSADHIDHFYALMDAALTRHPDLGIVIRSHRGKVRRNHRAHDRALRARHPNVLFSHYYSGPLAKATIHDALDLCHAMVSPTSTTVLDCVYRGKPAAVFAENLDIFPDLPQIDGIEALEAFLSQIDNPGPEQAALRDRFGAFDDNLDRAAAAIERTLLEAA</sequence>
<dbReference type="AlphaFoldDB" id="A0A4R2KNI0"/>
<gene>
    <name evidence="1" type="ORF">EV655_106120</name>
</gene>
<keyword evidence="2" id="KW-1185">Reference proteome</keyword>
<proteinExistence type="predicted"/>
<dbReference type="EMBL" id="SLWW01000006">
    <property type="protein sequence ID" value="TCO71628.1"/>
    <property type="molecule type" value="Genomic_DNA"/>
</dbReference>
<dbReference type="Proteomes" id="UP000295142">
    <property type="component" value="Unassembled WGS sequence"/>
</dbReference>
<comment type="caution">
    <text evidence="1">The sequence shown here is derived from an EMBL/GenBank/DDBJ whole genome shotgun (WGS) entry which is preliminary data.</text>
</comment>
<organism evidence="1 2">
    <name type="scientific">Rhodovulum euryhalinum</name>
    <dbReference type="NCBI Taxonomy" id="35805"/>
    <lineage>
        <taxon>Bacteria</taxon>
        <taxon>Pseudomonadati</taxon>
        <taxon>Pseudomonadota</taxon>
        <taxon>Alphaproteobacteria</taxon>
        <taxon>Rhodobacterales</taxon>
        <taxon>Paracoccaceae</taxon>
        <taxon>Rhodovulum</taxon>
    </lineage>
</organism>
<reference evidence="1 2" key="1">
    <citation type="submission" date="2019-03" db="EMBL/GenBank/DDBJ databases">
        <title>Genomic Encyclopedia of Type Strains, Phase IV (KMG-IV): sequencing the most valuable type-strain genomes for metagenomic binning, comparative biology and taxonomic classification.</title>
        <authorList>
            <person name="Goeker M."/>
        </authorList>
    </citation>
    <scope>NUCLEOTIDE SEQUENCE [LARGE SCALE GENOMIC DNA]</scope>
    <source>
        <strain evidence="1 2">DSM 4868</strain>
    </source>
</reference>
<dbReference type="OrthoDB" id="7869894at2"/>
<evidence type="ECO:0000313" key="1">
    <source>
        <dbReference type="EMBL" id="TCO71628.1"/>
    </source>
</evidence>
<accession>A0A4R2KNI0</accession>
<evidence type="ECO:0000313" key="2">
    <source>
        <dbReference type="Proteomes" id="UP000295142"/>
    </source>
</evidence>